<dbReference type="EMBL" id="CP065030">
    <property type="protein sequence ID" value="QPK17724.1"/>
    <property type="molecule type" value="Genomic_DNA"/>
</dbReference>
<dbReference type="RefSeq" id="WP_196387975.1">
    <property type="nucleotide sequence ID" value="NZ_CP065030.1"/>
</dbReference>
<sequence length="240" mass="28066">MGRTRASKIYFNDKILIKNRNESTDDLLKRINNEIRKFNIYNASSCLYELASHPKLPIGYLPVYGSGREYYDIYKFSEIISSQNYIFWLMGIFKSQENLLSYFVSTRKKINRLILTNKPDDALNLLKELNERCKTWWSIHLEINITKEILKKDTRVIIENLGESFPLANISSAINNLKLISESSSINVFVRDLLNRMKEYRSSGISNAINYGAIDSCRFIPLHMDPERRPKLSVLKRRLL</sequence>
<proteinExistence type="predicted"/>
<evidence type="ECO:0000313" key="2">
    <source>
        <dbReference type="Proteomes" id="UP000237284"/>
    </source>
</evidence>
<protein>
    <submittedName>
        <fullName evidence="1">Uncharacterized protein</fullName>
    </submittedName>
</protein>
<dbReference type="AlphaFoldDB" id="A0A7T0HHU7"/>
<dbReference type="Proteomes" id="UP000237284">
    <property type="component" value="Chromosome"/>
</dbReference>
<gene>
    <name evidence="1" type="ORF">F131LOC_010575</name>
</gene>
<reference evidence="1 2" key="1">
    <citation type="submission" date="2020-11" db="EMBL/GenBank/DDBJ databases">
        <title>Complete genome sequence of Pectobacterium versatile F131.</title>
        <authorList>
            <person name="Shirshikov F.V."/>
            <person name="Miroshnikov K."/>
            <person name="Toshakov S.V."/>
            <person name="Kabanova A.P."/>
            <person name="Barannik A.P."/>
            <person name="Shneider M."/>
            <person name="Ignatov A.N."/>
            <person name="Miroshnikov K.A."/>
            <person name="Mikhailova Y.V."/>
            <person name="Shelenkov A."/>
            <person name="Yanushevich Y.G."/>
            <person name="Evseev P.V."/>
        </authorList>
    </citation>
    <scope>NUCLEOTIDE SEQUENCE [LARGE SCALE GENOMIC DNA]</scope>
    <source>
        <strain evidence="1 2">F131</strain>
    </source>
</reference>
<accession>A0A7T0HHU7</accession>
<organism evidence="1 2">
    <name type="scientific">Pectobacterium versatile</name>
    <dbReference type="NCBI Taxonomy" id="2488639"/>
    <lineage>
        <taxon>Bacteria</taxon>
        <taxon>Pseudomonadati</taxon>
        <taxon>Pseudomonadota</taxon>
        <taxon>Gammaproteobacteria</taxon>
        <taxon>Enterobacterales</taxon>
        <taxon>Pectobacteriaceae</taxon>
        <taxon>Pectobacterium</taxon>
    </lineage>
</organism>
<name>A0A7T0HHU7_9GAMM</name>
<evidence type="ECO:0000313" key="1">
    <source>
        <dbReference type="EMBL" id="QPK17724.1"/>
    </source>
</evidence>